<keyword evidence="1" id="KW-1133">Transmembrane helix</keyword>
<name>A0A7J6FUL3_CANSA</name>
<gene>
    <name evidence="3" type="ORF">F8388_015994</name>
</gene>
<organism evidence="3 4">
    <name type="scientific">Cannabis sativa</name>
    <name type="common">Hemp</name>
    <name type="synonym">Marijuana</name>
    <dbReference type="NCBI Taxonomy" id="3483"/>
    <lineage>
        <taxon>Eukaryota</taxon>
        <taxon>Viridiplantae</taxon>
        <taxon>Streptophyta</taxon>
        <taxon>Embryophyta</taxon>
        <taxon>Tracheophyta</taxon>
        <taxon>Spermatophyta</taxon>
        <taxon>Magnoliopsida</taxon>
        <taxon>eudicotyledons</taxon>
        <taxon>Gunneridae</taxon>
        <taxon>Pentapetalae</taxon>
        <taxon>rosids</taxon>
        <taxon>fabids</taxon>
        <taxon>Rosales</taxon>
        <taxon>Cannabaceae</taxon>
        <taxon>Cannabis</taxon>
    </lineage>
</organism>
<feature type="transmembrane region" description="Helical" evidence="1">
    <location>
        <begin position="61"/>
        <end position="86"/>
    </location>
</feature>
<evidence type="ECO:0000313" key="3">
    <source>
        <dbReference type="EMBL" id="KAF4374443.1"/>
    </source>
</evidence>
<dbReference type="EMBL" id="JAATIP010000095">
    <property type="protein sequence ID" value="KAF4374443.1"/>
    <property type="molecule type" value="Genomic_DNA"/>
</dbReference>
<dbReference type="PANTHER" id="PTHR36392">
    <property type="entry name" value="TRANSMEMBRANE PROTEIN"/>
    <property type="match status" value="1"/>
</dbReference>
<evidence type="ECO:0000259" key="2">
    <source>
        <dbReference type="Pfam" id="PF13966"/>
    </source>
</evidence>
<dbReference type="PANTHER" id="PTHR36392:SF1">
    <property type="entry name" value="TRANSMEMBRANE PROTEIN"/>
    <property type="match status" value="1"/>
</dbReference>
<sequence length="339" mass="39019">MAEWLKCLAREIQWSLLLPPLSNSSSVNPGGAFILFLPYGFDYASGRSLMKMPHRTRPMTALLVFTGVNAVLVSSIESVYDFVCFLPYWERRRERRCLERESAKQKNSELKQNEAAGQQLFSQQYQIEEGYKVLCPTQNKVTWAQQVWGRLNTPKHCFIMWLAIQKRLRTKDRLKAMGMAIGEQCELCDNHCENAEHLFFTCSFAATCLQEIKTWLSWNIAAGSPNALTRWIGRSKLSKFKRNVLAAAISFLVYTLWRARNLSVWEGTKPIAEEITTRVKQEVIYRINTIWPKKVSTEDTDTWLIPISDLDSDTRLRTLTSDSRRDPNLGLRSRPGLGL</sequence>
<dbReference type="InterPro" id="IPR026960">
    <property type="entry name" value="RVT-Znf"/>
</dbReference>
<dbReference type="Proteomes" id="UP000525078">
    <property type="component" value="Unassembled WGS sequence"/>
</dbReference>
<protein>
    <recommendedName>
        <fullName evidence="2">Reverse transcriptase zinc-binding domain-containing protein</fullName>
    </recommendedName>
</protein>
<accession>A0A7J6FUL3</accession>
<dbReference type="AlphaFoldDB" id="A0A7J6FUL3"/>
<proteinExistence type="predicted"/>
<evidence type="ECO:0000313" key="4">
    <source>
        <dbReference type="Proteomes" id="UP000525078"/>
    </source>
</evidence>
<comment type="caution">
    <text evidence="3">The sequence shown here is derived from an EMBL/GenBank/DDBJ whole genome shotgun (WGS) entry which is preliminary data.</text>
</comment>
<dbReference type="Pfam" id="PF13966">
    <property type="entry name" value="zf-RVT"/>
    <property type="match status" value="1"/>
</dbReference>
<reference evidence="3 4" key="1">
    <citation type="journal article" date="2020" name="bioRxiv">
        <title>Sequence and annotation of 42 cannabis genomes reveals extensive copy number variation in cannabinoid synthesis and pathogen resistance genes.</title>
        <authorList>
            <person name="Mckernan K.J."/>
            <person name="Helbert Y."/>
            <person name="Kane L.T."/>
            <person name="Ebling H."/>
            <person name="Zhang L."/>
            <person name="Liu B."/>
            <person name="Eaton Z."/>
            <person name="Mclaughlin S."/>
            <person name="Kingan S."/>
            <person name="Baybayan P."/>
            <person name="Concepcion G."/>
            <person name="Jordan M."/>
            <person name="Riva A."/>
            <person name="Barbazuk W."/>
            <person name="Harkins T."/>
        </authorList>
    </citation>
    <scope>NUCLEOTIDE SEQUENCE [LARGE SCALE GENOMIC DNA]</scope>
    <source>
        <strain evidence="4">cv. Jamaican Lion 4</strain>
        <tissue evidence="3">Leaf</tissue>
    </source>
</reference>
<keyword evidence="1" id="KW-0812">Transmembrane</keyword>
<feature type="domain" description="Reverse transcriptase zinc-binding" evidence="2">
    <location>
        <begin position="125"/>
        <end position="206"/>
    </location>
</feature>
<evidence type="ECO:0000256" key="1">
    <source>
        <dbReference type="SAM" id="Phobius"/>
    </source>
</evidence>
<keyword evidence="1" id="KW-0472">Membrane</keyword>